<dbReference type="InterPro" id="IPR004090">
    <property type="entry name" value="Chemotax_Me-accpt_rcpt"/>
</dbReference>
<dbReference type="Gene3D" id="6.10.340.10">
    <property type="match status" value="1"/>
</dbReference>
<dbReference type="Pfam" id="PF00672">
    <property type="entry name" value="HAMP"/>
    <property type="match status" value="1"/>
</dbReference>
<dbReference type="CDD" id="cd11386">
    <property type="entry name" value="MCP_signal"/>
    <property type="match status" value="1"/>
</dbReference>
<feature type="coiled-coil region" evidence="4">
    <location>
        <begin position="299"/>
        <end position="375"/>
    </location>
</feature>
<dbReference type="SMART" id="SM00283">
    <property type="entry name" value="MA"/>
    <property type="match status" value="1"/>
</dbReference>
<dbReference type="SMART" id="SM00304">
    <property type="entry name" value="HAMP"/>
    <property type="match status" value="1"/>
</dbReference>
<keyword evidence="1 3" id="KW-0807">Transducer</keyword>
<protein>
    <submittedName>
        <fullName evidence="8">Chemotaxis protein</fullName>
    </submittedName>
</protein>
<dbReference type="PROSITE" id="PS50111">
    <property type="entry name" value="CHEMOTAXIS_TRANSDUC_2"/>
    <property type="match status" value="1"/>
</dbReference>
<name>A0ABN4USF8_9BACT</name>
<evidence type="ECO:0000256" key="3">
    <source>
        <dbReference type="PROSITE-ProRule" id="PRU00284"/>
    </source>
</evidence>
<dbReference type="EMBL" id="CP007389">
    <property type="protein sequence ID" value="APT73133.1"/>
    <property type="molecule type" value="Genomic_DNA"/>
</dbReference>
<dbReference type="Proteomes" id="UP000185490">
    <property type="component" value="Chromosome"/>
</dbReference>
<feature type="transmembrane region" description="Helical" evidence="5">
    <location>
        <begin position="153"/>
        <end position="173"/>
    </location>
</feature>
<evidence type="ECO:0000313" key="8">
    <source>
        <dbReference type="EMBL" id="APT73133.1"/>
    </source>
</evidence>
<feature type="transmembrane region" description="Helical" evidence="5">
    <location>
        <begin position="107"/>
        <end position="132"/>
    </location>
</feature>
<feature type="domain" description="Methyl-accepting transducer" evidence="6">
    <location>
        <begin position="270"/>
        <end position="513"/>
    </location>
</feature>
<dbReference type="PANTHER" id="PTHR32089:SF112">
    <property type="entry name" value="LYSOZYME-LIKE PROTEIN-RELATED"/>
    <property type="match status" value="1"/>
</dbReference>
<dbReference type="SUPFAM" id="SSF58104">
    <property type="entry name" value="Methyl-accepting chemotaxis protein (MCP) signaling domain"/>
    <property type="match status" value="1"/>
</dbReference>
<dbReference type="InterPro" id="IPR003660">
    <property type="entry name" value="HAMP_dom"/>
</dbReference>
<feature type="transmembrane region" description="Helical" evidence="5">
    <location>
        <begin position="34"/>
        <end position="59"/>
    </location>
</feature>
<keyword evidence="5" id="KW-0472">Membrane</keyword>
<evidence type="ECO:0000259" key="7">
    <source>
        <dbReference type="PROSITE" id="PS50885"/>
    </source>
</evidence>
<gene>
    <name evidence="8" type="ORF">BW47_00280</name>
</gene>
<reference evidence="8 9" key="1">
    <citation type="submission" date="2014-02" db="EMBL/GenBank/DDBJ databases">
        <title>Diversity of Thermotogales isolates from hydrothermal vents.</title>
        <authorList>
            <person name="Haverkamp T.H.A."/>
            <person name="Lossouarn J."/>
            <person name="Geslin C."/>
            <person name="Nesbo C.L."/>
        </authorList>
    </citation>
    <scope>NUCLEOTIDE SEQUENCE [LARGE SCALE GENOMIC DNA]</scope>
    <source>
        <strain evidence="8 9">431</strain>
    </source>
</reference>
<dbReference type="InterPro" id="IPR004089">
    <property type="entry name" value="MCPsignal_dom"/>
</dbReference>
<evidence type="ECO:0000313" key="9">
    <source>
        <dbReference type="Proteomes" id="UP000185490"/>
    </source>
</evidence>
<organism evidence="8 9">
    <name type="scientific">Thermosipho melanesiensis</name>
    <dbReference type="NCBI Taxonomy" id="46541"/>
    <lineage>
        <taxon>Bacteria</taxon>
        <taxon>Thermotogati</taxon>
        <taxon>Thermotogota</taxon>
        <taxon>Thermotogae</taxon>
        <taxon>Thermotogales</taxon>
        <taxon>Fervidobacteriaceae</taxon>
        <taxon>Thermosipho</taxon>
    </lineage>
</organism>
<evidence type="ECO:0000256" key="5">
    <source>
        <dbReference type="SAM" id="Phobius"/>
    </source>
</evidence>
<evidence type="ECO:0000256" key="1">
    <source>
        <dbReference type="ARBA" id="ARBA00023224"/>
    </source>
</evidence>
<keyword evidence="5" id="KW-1133">Transmembrane helix</keyword>
<comment type="similarity">
    <text evidence="2">Belongs to the methyl-accepting chemotaxis (MCP) protein family.</text>
</comment>
<evidence type="ECO:0000256" key="2">
    <source>
        <dbReference type="ARBA" id="ARBA00029447"/>
    </source>
</evidence>
<dbReference type="PRINTS" id="PR00260">
    <property type="entry name" value="CHEMTRNSDUCR"/>
</dbReference>
<dbReference type="Pfam" id="PF00015">
    <property type="entry name" value="MCPsignal"/>
    <property type="match status" value="1"/>
</dbReference>
<keyword evidence="5" id="KW-0812">Transmembrane</keyword>
<sequence>MEKRILNIVLFILLVFDFPFLMFSYYVFSGLKDYPAYIFLIGYLVALVFFGIPTVWVVYKNVKNVKKGRGFNIPLFSSIALFIGNFLAASFVGIFATKIRELPLETLALRLSGAIAINVNIIAVFLVMYSKFMDLKEVKKYFDKFKLGISTKVMVSVLSVSLWIGPFILRYLYSKGILSTQNSWNVSFISIFLNLFLAFFLLGIIKLMLKPVDVLKNGLKKYASGDFRYELEIKSNDEFKDIALSVRDMVESIRKIMVGINQASRDSEFVSNTASEGFKNLLTYIEDMEKASEIQKSAIEKISAAVEEISSSLDELSNQAVALNSTASETLGINEKLNQNSKDGKLRLEEVEKVNEKILERYDELNRKIEDFLLSTKDIENIVLTIRDIAEQTNLLALNAAIEAARAGEAGKGFAVVADEIRKLAEETKNATNTITETIMKLDEKTRIINSETGEMKKEFEGSKKKFKQLADIFNGIFEAFNELSSIVDVLAAHSEEQNASVEEMDSATNEVLNQIHDVENKSEEVYNLSEDSLKIAVSLEESIKNLSRNVLKLSEEVRKFNI</sequence>
<accession>A0ABN4USF8</accession>
<evidence type="ECO:0000256" key="4">
    <source>
        <dbReference type="SAM" id="Coils"/>
    </source>
</evidence>
<dbReference type="PROSITE" id="PS50885">
    <property type="entry name" value="HAMP"/>
    <property type="match status" value="1"/>
</dbReference>
<keyword evidence="4" id="KW-0175">Coiled coil</keyword>
<dbReference type="RefSeq" id="WP_012056287.1">
    <property type="nucleotide sequence ID" value="NZ_CP007389.1"/>
</dbReference>
<feature type="transmembrane region" description="Helical" evidence="5">
    <location>
        <begin position="7"/>
        <end position="28"/>
    </location>
</feature>
<feature type="domain" description="HAMP" evidence="7">
    <location>
        <begin position="206"/>
        <end position="258"/>
    </location>
</feature>
<dbReference type="PANTHER" id="PTHR32089">
    <property type="entry name" value="METHYL-ACCEPTING CHEMOTAXIS PROTEIN MCPB"/>
    <property type="match status" value="1"/>
</dbReference>
<proteinExistence type="inferred from homology"/>
<dbReference type="CDD" id="cd06225">
    <property type="entry name" value="HAMP"/>
    <property type="match status" value="1"/>
</dbReference>
<feature type="transmembrane region" description="Helical" evidence="5">
    <location>
        <begin position="71"/>
        <end position="95"/>
    </location>
</feature>
<evidence type="ECO:0000259" key="6">
    <source>
        <dbReference type="PROSITE" id="PS50111"/>
    </source>
</evidence>
<dbReference type="Gene3D" id="1.10.287.950">
    <property type="entry name" value="Methyl-accepting chemotaxis protein"/>
    <property type="match status" value="1"/>
</dbReference>
<feature type="transmembrane region" description="Helical" evidence="5">
    <location>
        <begin position="185"/>
        <end position="209"/>
    </location>
</feature>
<keyword evidence="9" id="KW-1185">Reference proteome</keyword>